<dbReference type="RefSeq" id="WP_116065402.1">
    <property type="nucleotide sequence ID" value="NZ_QRDZ01000047.1"/>
</dbReference>
<dbReference type="Pfam" id="PF04909">
    <property type="entry name" value="Amidohydro_2"/>
    <property type="match status" value="1"/>
</dbReference>
<dbReference type="EMBL" id="QRDZ01000047">
    <property type="protein sequence ID" value="RED54649.1"/>
    <property type="molecule type" value="Genomic_DNA"/>
</dbReference>
<accession>A0A3D9HZ33</accession>
<dbReference type="SUPFAM" id="SSF51556">
    <property type="entry name" value="Metallo-dependent hydrolases"/>
    <property type="match status" value="1"/>
</dbReference>
<evidence type="ECO:0000256" key="1">
    <source>
        <dbReference type="ARBA" id="ARBA00038310"/>
    </source>
</evidence>
<comment type="caution">
    <text evidence="3">The sequence shown here is derived from an EMBL/GenBank/DDBJ whole genome shotgun (WGS) entry which is preliminary data.</text>
</comment>
<dbReference type="InterPro" id="IPR052350">
    <property type="entry name" value="Metallo-dep_Lactonases"/>
</dbReference>
<protein>
    <submittedName>
        <fullName evidence="3">L-fuconolactonase</fullName>
    </submittedName>
</protein>
<dbReference type="InterPro" id="IPR032466">
    <property type="entry name" value="Metal_Hydrolase"/>
</dbReference>
<evidence type="ECO:0000313" key="4">
    <source>
        <dbReference type="Proteomes" id="UP000256977"/>
    </source>
</evidence>
<dbReference type="InterPro" id="IPR006680">
    <property type="entry name" value="Amidohydro-rel"/>
</dbReference>
<dbReference type="PANTHER" id="PTHR43569">
    <property type="entry name" value="AMIDOHYDROLASE"/>
    <property type="match status" value="1"/>
</dbReference>
<reference evidence="3 4" key="1">
    <citation type="submission" date="2018-07" db="EMBL/GenBank/DDBJ databases">
        <title>Genomic Encyclopedia of Type Strains, Phase III (KMG-III): the genomes of soil and plant-associated and newly described type strains.</title>
        <authorList>
            <person name="Whitman W."/>
        </authorList>
    </citation>
    <scope>NUCLEOTIDE SEQUENCE [LARGE SCALE GENOMIC DNA]</scope>
    <source>
        <strain evidence="3 4">CECT 7287</strain>
    </source>
</reference>
<organism evidence="3 4">
    <name type="scientific">Cohnella phaseoli</name>
    <dbReference type="NCBI Taxonomy" id="456490"/>
    <lineage>
        <taxon>Bacteria</taxon>
        <taxon>Bacillati</taxon>
        <taxon>Bacillota</taxon>
        <taxon>Bacilli</taxon>
        <taxon>Bacillales</taxon>
        <taxon>Paenibacillaceae</taxon>
        <taxon>Cohnella</taxon>
    </lineage>
</organism>
<comment type="similarity">
    <text evidence="1">Belongs to the metallo-dependent hydrolases superfamily.</text>
</comment>
<dbReference type="Gene3D" id="3.20.20.140">
    <property type="entry name" value="Metal-dependent hydrolases"/>
    <property type="match status" value="1"/>
</dbReference>
<dbReference type="AlphaFoldDB" id="A0A3D9HZ33"/>
<evidence type="ECO:0000259" key="2">
    <source>
        <dbReference type="Pfam" id="PF04909"/>
    </source>
</evidence>
<name>A0A3D9HZ33_9BACL</name>
<gene>
    <name evidence="3" type="ORF">DFP98_14711</name>
</gene>
<dbReference type="PANTHER" id="PTHR43569:SF2">
    <property type="entry name" value="AMIDOHYDROLASE-RELATED DOMAIN-CONTAINING PROTEIN"/>
    <property type="match status" value="1"/>
</dbReference>
<sequence>MKVDAHQHFWNLTKVAYPWLGPEHGPIYRTFEAHDLEPLLRKAGIDKTVIVQAMDSYEDTDYMLDTAASHDWVGAVVGWVPLNRPAEADLKLERYAKNRYFKGVRHLIHEEKDPDWVVQPAVIESLRLLAERDLTFDVVAVFPNHLKHVPFLAEQVPDLRMVIDHLAKPPIKDKGWEPWASQLAAAAACPNVYAKLSGLNTAASPDWSSSELQRYIDFAIDCFGASRLMYGSDWPVANLNGDYDAVWEETKKALSGYALRDREAILGGTAAAFYRI</sequence>
<dbReference type="Proteomes" id="UP000256977">
    <property type="component" value="Unassembled WGS sequence"/>
</dbReference>
<dbReference type="OrthoDB" id="5450317at2"/>
<evidence type="ECO:0000313" key="3">
    <source>
        <dbReference type="EMBL" id="RED54649.1"/>
    </source>
</evidence>
<feature type="domain" description="Amidohydrolase-related" evidence="2">
    <location>
        <begin position="3"/>
        <end position="276"/>
    </location>
</feature>
<proteinExistence type="inferred from homology"/>
<dbReference type="GO" id="GO:0016787">
    <property type="term" value="F:hydrolase activity"/>
    <property type="evidence" value="ECO:0007669"/>
    <property type="project" value="InterPro"/>
</dbReference>
<keyword evidence="4" id="KW-1185">Reference proteome</keyword>